<dbReference type="EMBL" id="JANBPG010002315">
    <property type="protein sequence ID" value="KAJ1886225.1"/>
    <property type="molecule type" value="Genomic_DNA"/>
</dbReference>
<keyword evidence="2" id="KW-1185">Reference proteome</keyword>
<reference evidence="1" key="1">
    <citation type="submission" date="2022-07" db="EMBL/GenBank/DDBJ databases">
        <title>Phylogenomic reconstructions and comparative analyses of Kickxellomycotina fungi.</title>
        <authorList>
            <person name="Reynolds N.K."/>
            <person name="Stajich J.E."/>
            <person name="Barry K."/>
            <person name="Grigoriev I.V."/>
            <person name="Crous P."/>
            <person name="Smith M.E."/>
        </authorList>
    </citation>
    <scope>NUCLEOTIDE SEQUENCE</scope>
    <source>
        <strain evidence="1">Benny 63K</strain>
    </source>
</reference>
<evidence type="ECO:0000313" key="2">
    <source>
        <dbReference type="Proteomes" id="UP001150581"/>
    </source>
</evidence>
<dbReference type="Proteomes" id="UP001150581">
    <property type="component" value="Unassembled WGS sequence"/>
</dbReference>
<name>A0ACC1IAF0_9FUNG</name>
<gene>
    <name evidence="1" type="primary">AFG3L2_2</name>
    <name evidence="1" type="ORF">LPJ66_009730</name>
</gene>
<organism evidence="1 2">
    <name type="scientific">Kickxella alabastrina</name>
    <dbReference type="NCBI Taxonomy" id="61397"/>
    <lineage>
        <taxon>Eukaryota</taxon>
        <taxon>Fungi</taxon>
        <taxon>Fungi incertae sedis</taxon>
        <taxon>Zoopagomycota</taxon>
        <taxon>Kickxellomycotina</taxon>
        <taxon>Kickxellomycetes</taxon>
        <taxon>Kickxellales</taxon>
        <taxon>Kickxellaceae</taxon>
        <taxon>Kickxella</taxon>
    </lineage>
</organism>
<feature type="non-terminal residue" evidence="1">
    <location>
        <position position="1"/>
    </location>
</feature>
<accession>A0ACC1IAF0</accession>
<protein>
    <submittedName>
        <fullName evidence="1">AFG3-like protein 2</fullName>
    </submittedName>
</protein>
<comment type="caution">
    <text evidence="1">The sequence shown here is derived from an EMBL/GenBank/DDBJ whole genome shotgun (WGS) entry which is preliminary data.</text>
</comment>
<evidence type="ECO:0000313" key="1">
    <source>
        <dbReference type="EMBL" id="KAJ1886225.1"/>
    </source>
</evidence>
<proteinExistence type="predicted"/>
<sequence length="126" mass="14170">YGMNKRVGQLNFTDSQQGEQQFHKPYSEATAEIIDQEVRKMVTDAYNTTLALLKEKRAEVEKVAQLLLEKEVLGREDMLKLLGQRPFKDKVQYEEFVLDEPSSSSDSPAKDADVKKNGGDDSAASN</sequence>